<dbReference type="EMBL" id="PDUD01000002">
    <property type="protein sequence ID" value="PHN08158.1"/>
    <property type="molecule type" value="Genomic_DNA"/>
</dbReference>
<dbReference type="OrthoDB" id="9761519at2"/>
<comment type="caution">
    <text evidence="6">The sequence shown here is derived from an EMBL/GenBank/DDBJ whole genome shotgun (WGS) entry which is preliminary data.</text>
</comment>
<name>A0A2D0NI94_FLAN2</name>
<dbReference type="PANTHER" id="PTHR43817">
    <property type="entry name" value="GLYCOSYL HYDROLASE"/>
    <property type="match status" value="1"/>
</dbReference>
<keyword evidence="1 4" id="KW-0732">Signal</keyword>
<reference evidence="6 7" key="1">
    <citation type="submission" date="2017-10" db="EMBL/GenBank/DDBJ databases">
        <title>The draft genome sequence of Lewinella nigricans NBRC 102662.</title>
        <authorList>
            <person name="Wang K."/>
        </authorList>
    </citation>
    <scope>NUCLEOTIDE SEQUENCE [LARGE SCALE GENOMIC DNA]</scope>
    <source>
        <strain evidence="6 7">NBRC 102662</strain>
    </source>
</reference>
<keyword evidence="7" id="KW-1185">Reference proteome</keyword>
<sequence length="998" mass="112982">MQSRHYTILLVILGLLAATPQLPGQSTSLRDIFEHPPEAAKPRGYWIWGHGNYDYSRMKEELRAFKEMGLGGVDIFDMGIADPYGIIPAGNPFMGEKMLDGIVFAVNEAKKLDLPLGFSVSNGWNAGGDWTEPDEMIMRLLFWKDTIQGPVTLSEIGFPEIPTTFQKPYGTFELFPQVRTDGFPEYYEDVGLVAYPLSDNPLIKDPDRILYFDVNEIKGNTVEIKLPRGQWVLSRAVVSPLGQKMWMRSDNSRGFIMDHYSKKATKHHFEHVIGKLEERIGDLGASPLERLYLCSFEAEDYIIWSPELRQTFFEQHGYSLDPYIPVFAGQQIVDQETTDRFLHDYRSTVSEMFVNNHYRQARAISNAHGLQLASESGGPGPPLHYVPTEDMKALGAVDIMRGEFWNKKSEYFDENGNDLLQVVRNIASAAHIYGRSIVEMESFTSHEKHWQESPLELKRLADLAFCQGMTRVIYHTMPHSPKEAGVPGWSYQAGTHISPKMTWWDQSRPFHSYLARTSALLQAGRFVADVAYYYGEQIPNFASGSKFIRKTLGPGYDYDDLNKEILLQASVTDDGQLQLPSGMQYRLLVLPDDPQMSLEVLQKIEELLQAGATILGPRPQTVPGLSDYQKKEKTLRTLADKIWGKKARQQKRSYGKGTLITGFTEREILLEKGILPDLEYQGGRLDYIHRTLGEEEVYFIRNLDSIEVQSALTFRSDGKQPYQFDPVSGEIRPLAIFTENEGRTHLPLVLEGYGSTFVVLLNELLRTPYITQVRRDGAELFPGTLAHGIEAFFDKDGEVRFRANSPGLYQLIFSDGSYRNFRRADESIVPLDGSWAVHFPHGWGFDPIRQFDQLINWAEHDDPELAIFSGTGTYHQTFTLEPDFLTADRNYILDLGEVGTVATVYLNGHEVGTRVFPPYRFELGDLLRPGENTISIDVTNSWLNQLIGEAEKPLAEQRTRSNLGGGLKKPANRPWRGYEPEPAGLMGPVRVLATPVSK</sequence>
<dbReference type="NCBIfam" id="NF045579">
    <property type="entry name" value="rhamnoside_JR"/>
    <property type="match status" value="1"/>
</dbReference>
<feature type="chain" id="PRO_5012135465" description="Beta-mannosidase-like galactose-binding domain-containing protein" evidence="4">
    <location>
        <begin position="18"/>
        <end position="998"/>
    </location>
</feature>
<evidence type="ECO:0000259" key="5">
    <source>
        <dbReference type="Pfam" id="PF22666"/>
    </source>
</evidence>
<evidence type="ECO:0000313" key="6">
    <source>
        <dbReference type="EMBL" id="PHN08158.1"/>
    </source>
</evidence>
<evidence type="ECO:0000256" key="2">
    <source>
        <dbReference type="ARBA" id="ARBA00022801"/>
    </source>
</evidence>
<gene>
    <name evidence="6" type="ORF">CRP01_02220</name>
</gene>
<evidence type="ECO:0000313" key="7">
    <source>
        <dbReference type="Proteomes" id="UP000223913"/>
    </source>
</evidence>
<dbReference type="Pfam" id="PF17132">
    <property type="entry name" value="Glyco_hydro_106"/>
    <property type="match status" value="2"/>
</dbReference>
<evidence type="ECO:0000256" key="3">
    <source>
        <dbReference type="SAM" id="MobiDB-lite"/>
    </source>
</evidence>
<dbReference type="Proteomes" id="UP000223913">
    <property type="component" value="Unassembled WGS sequence"/>
</dbReference>
<dbReference type="InterPro" id="IPR054593">
    <property type="entry name" value="Beta-mannosidase-like_N2"/>
</dbReference>
<dbReference type="PANTHER" id="PTHR43817:SF1">
    <property type="entry name" value="HYDROLASE, FAMILY 43, PUTATIVE (AFU_ORTHOLOGUE AFUA_3G01660)-RELATED"/>
    <property type="match status" value="1"/>
</dbReference>
<keyword evidence="2" id="KW-0378">Hydrolase</keyword>
<evidence type="ECO:0000256" key="1">
    <source>
        <dbReference type="ARBA" id="ARBA00022729"/>
    </source>
</evidence>
<dbReference type="GO" id="GO:0004553">
    <property type="term" value="F:hydrolase activity, hydrolyzing O-glycosyl compounds"/>
    <property type="evidence" value="ECO:0007669"/>
    <property type="project" value="UniProtKB-ARBA"/>
</dbReference>
<protein>
    <recommendedName>
        <fullName evidence="5">Beta-mannosidase-like galactose-binding domain-containing protein</fullName>
    </recommendedName>
</protein>
<feature type="domain" description="Beta-mannosidase-like galactose-binding" evidence="5">
    <location>
        <begin position="873"/>
        <end position="953"/>
    </location>
</feature>
<accession>A0A2D0NI94</accession>
<dbReference type="SUPFAM" id="SSF49785">
    <property type="entry name" value="Galactose-binding domain-like"/>
    <property type="match status" value="1"/>
</dbReference>
<dbReference type="Pfam" id="PF22666">
    <property type="entry name" value="Glyco_hydro_2_N2"/>
    <property type="match status" value="1"/>
</dbReference>
<dbReference type="Gene3D" id="2.60.120.260">
    <property type="entry name" value="Galactose-binding domain-like"/>
    <property type="match status" value="1"/>
</dbReference>
<dbReference type="CDD" id="cd03143">
    <property type="entry name" value="A4_beta-galactosidase_middle_domain"/>
    <property type="match status" value="1"/>
</dbReference>
<dbReference type="InterPro" id="IPR008979">
    <property type="entry name" value="Galactose-bd-like_sf"/>
</dbReference>
<dbReference type="RefSeq" id="WP_099148361.1">
    <property type="nucleotide sequence ID" value="NZ_PDUD01000002.1"/>
</dbReference>
<dbReference type="AlphaFoldDB" id="A0A2D0NI94"/>
<evidence type="ECO:0000256" key="4">
    <source>
        <dbReference type="SAM" id="SignalP"/>
    </source>
</evidence>
<organism evidence="6 7">
    <name type="scientific">Flavilitoribacter nigricans (strain ATCC 23147 / DSM 23189 / NBRC 102662 / NCIMB 1420 / SS-2)</name>
    <name type="common">Lewinella nigricans</name>
    <dbReference type="NCBI Taxonomy" id="1122177"/>
    <lineage>
        <taxon>Bacteria</taxon>
        <taxon>Pseudomonadati</taxon>
        <taxon>Bacteroidota</taxon>
        <taxon>Saprospiria</taxon>
        <taxon>Saprospirales</taxon>
        <taxon>Lewinellaceae</taxon>
        <taxon>Flavilitoribacter</taxon>
    </lineage>
</organism>
<feature type="region of interest" description="Disordered" evidence="3">
    <location>
        <begin position="957"/>
        <end position="980"/>
    </location>
</feature>
<feature type="signal peptide" evidence="4">
    <location>
        <begin position="1"/>
        <end position="17"/>
    </location>
</feature>
<proteinExistence type="predicted"/>